<dbReference type="InterPro" id="IPR016181">
    <property type="entry name" value="Acyl_CoA_acyltransferase"/>
</dbReference>
<dbReference type="InterPro" id="IPR000182">
    <property type="entry name" value="GNAT_dom"/>
</dbReference>
<feature type="region of interest" description="Disordered" evidence="1">
    <location>
        <begin position="270"/>
        <end position="293"/>
    </location>
</feature>
<dbReference type="Proteomes" id="UP001431010">
    <property type="component" value="Chromosome"/>
</dbReference>
<dbReference type="SUPFAM" id="SSF55729">
    <property type="entry name" value="Acyl-CoA N-acyltransferases (Nat)"/>
    <property type="match status" value="1"/>
</dbReference>
<gene>
    <name evidence="3" type="ORF">LQG66_26540</name>
</gene>
<dbReference type="GO" id="GO:0016746">
    <property type="term" value="F:acyltransferase activity"/>
    <property type="evidence" value="ECO:0007669"/>
    <property type="project" value="UniProtKB-KW"/>
</dbReference>
<organism evidence="3 4">
    <name type="scientific">Bradyrhizobium ontarionense</name>
    <dbReference type="NCBI Taxonomy" id="2898149"/>
    <lineage>
        <taxon>Bacteria</taxon>
        <taxon>Pseudomonadati</taxon>
        <taxon>Pseudomonadota</taxon>
        <taxon>Alphaproteobacteria</taxon>
        <taxon>Hyphomicrobiales</taxon>
        <taxon>Nitrobacteraceae</taxon>
        <taxon>Bradyrhizobium</taxon>
    </lineage>
</organism>
<sequence>MTALKPLIRCREIRESDLEAVAELLTRGFPRRSRDYWLGGLNRQATRAAPHGYPRFGYLLDNDGSPVGVLLLIYSDRGTATQSEIWCNLSSWYVEPEFRNYATMLTRIAQRLPEVTYVNISAARQTWPIVQAQGFRAYCSGVFLSVPSFSFAGLGARVEQVATDAQALQGIPSDEADLLIRHARHGCLSVVVRSKQGPIPLVLQHVRIRQGRFALPVMQLIYCRDVSDYVASAGAIGRFLLRRGRVSVIIDANGPISGLVGFYTDRRGRKYAKGPRQPRLGNLSDTELPLYGP</sequence>
<protein>
    <submittedName>
        <fullName evidence="3">Acyl-CoA acyltransferase</fullName>
    </submittedName>
</protein>
<dbReference type="EMBL" id="CP088156">
    <property type="protein sequence ID" value="UFZ02803.1"/>
    <property type="molecule type" value="Genomic_DNA"/>
</dbReference>
<keyword evidence="4" id="KW-1185">Reference proteome</keyword>
<evidence type="ECO:0000259" key="2">
    <source>
        <dbReference type="PROSITE" id="PS51186"/>
    </source>
</evidence>
<dbReference type="PROSITE" id="PS51186">
    <property type="entry name" value="GNAT"/>
    <property type="match status" value="1"/>
</dbReference>
<accession>A0ABY3R6L7</accession>
<dbReference type="Gene3D" id="3.40.630.30">
    <property type="match status" value="1"/>
</dbReference>
<evidence type="ECO:0000256" key="1">
    <source>
        <dbReference type="SAM" id="MobiDB-lite"/>
    </source>
</evidence>
<feature type="domain" description="N-acetyltransferase" evidence="2">
    <location>
        <begin position="8"/>
        <end position="184"/>
    </location>
</feature>
<name>A0ABY3R6L7_9BRAD</name>
<evidence type="ECO:0000313" key="4">
    <source>
        <dbReference type="Proteomes" id="UP001431010"/>
    </source>
</evidence>
<proteinExistence type="predicted"/>
<evidence type="ECO:0000313" key="3">
    <source>
        <dbReference type="EMBL" id="UFZ02803.1"/>
    </source>
</evidence>
<keyword evidence="3" id="KW-0012">Acyltransferase</keyword>
<reference evidence="3" key="1">
    <citation type="journal article" date="2024" name="Antonie Van Leeuwenhoek">
        <title>Bradyrhizobium ontarionense sp. nov., a novel bacterial symbiont isolated from Aeschynomene indica (Indian jointvetch), harbours photosynthesis, nitrogen fixation and nitrous oxide (N2O) reductase genes.</title>
        <authorList>
            <person name="Bromfield E.S.P."/>
            <person name="Cloutier S."/>
        </authorList>
    </citation>
    <scope>NUCLEOTIDE SEQUENCE</scope>
    <source>
        <strain evidence="3">A19</strain>
    </source>
</reference>
<keyword evidence="3" id="KW-0808">Transferase</keyword>
<dbReference type="RefSeq" id="WP_231318589.1">
    <property type="nucleotide sequence ID" value="NZ_CP088156.1"/>
</dbReference>